<evidence type="ECO:0008006" key="4">
    <source>
        <dbReference type="Google" id="ProtNLM"/>
    </source>
</evidence>
<dbReference type="Proteomes" id="UP001168972">
    <property type="component" value="Unassembled WGS sequence"/>
</dbReference>
<feature type="signal peptide" evidence="1">
    <location>
        <begin position="1"/>
        <end position="22"/>
    </location>
</feature>
<keyword evidence="1" id="KW-0732">Signal</keyword>
<reference evidence="2" key="1">
    <citation type="journal article" date="2023" name="bioRxiv">
        <title>Scaffold-level genome assemblies of two parasitoid biocontrol wasps reveal the parthenogenesis mechanism and an associated novel virus.</title>
        <authorList>
            <person name="Inwood S."/>
            <person name="Skelly J."/>
            <person name="Guhlin J."/>
            <person name="Harrop T."/>
            <person name="Goldson S."/>
            <person name="Dearden P."/>
        </authorList>
    </citation>
    <scope>NUCLEOTIDE SEQUENCE</scope>
    <source>
        <strain evidence="2">Lincoln</strain>
        <tissue evidence="2">Whole body</tissue>
    </source>
</reference>
<organism evidence="2 3">
    <name type="scientific">Microctonus hyperodae</name>
    <name type="common">Parasitoid wasp</name>
    <dbReference type="NCBI Taxonomy" id="165561"/>
    <lineage>
        <taxon>Eukaryota</taxon>
        <taxon>Metazoa</taxon>
        <taxon>Ecdysozoa</taxon>
        <taxon>Arthropoda</taxon>
        <taxon>Hexapoda</taxon>
        <taxon>Insecta</taxon>
        <taxon>Pterygota</taxon>
        <taxon>Neoptera</taxon>
        <taxon>Endopterygota</taxon>
        <taxon>Hymenoptera</taxon>
        <taxon>Apocrita</taxon>
        <taxon>Ichneumonoidea</taxon>
        <taxon>Braconidae</taxon>
        <taxon>Euphorinae</taxon>
        <taxon>Microctonus</taxon>
    </lineage>
</organism>
<comment type="caution">
    <text evidence="2">The sequence shown here is derived from an EMBL/GenBank/DDBJ whole genome shotgun (WGS) entry which is preliminary data.</text>
</comment>
<accession>A0AA39KZ12</accession>
<keyword evidence="3" id="KW-1185">Reference proteome</keyword>
<gene>
    <name evidence="2" type="ORF">PV327_007742</name>
</gene>
<evidence type="ECO:0000313" key="3">
    <source>
        <dbReference type="Proteomes" id="UP001168972"/>
    </source>
</evidence>
<feature type="chain" id="PRO_5041415448" description="Orcokinin" evidence="1">
    <location>
        <begin position="23"/>
        <end position="216"/>
    </location>
</feature>
<sequence length="216" mass="24324">MTSREIFCIAVMLITIFALTASLPVNNTRLHNVLNMRGETLGLSSGVYTQPELAEALERSYAALEWAEKNREPLNTLEMESRNLDHIGGGNLLRRLNKRSPLGLDNIGGGVLIGPGTRENGQISQFSRQTRHGLDSLSGATFGESKRYTPLRKSERPNNINGLEIYEGSPKRNIDEIDRTGFDNFLKRNFDEIDRSGWDSFVKRRMIDSYLAAKQH</sequence>
<evidence type="ECO:0000313" key="2">
    <source>
        <dbReference type="EMBL" id="KAK0178901.1"/>
    </source>
</evidence>
<proteinExistence type="predicted"/>
<dbReference type="EMBL" id="JAQQBR010000004">
    <property type="protein sequence ID" value="KAK0178901.1"/>
    <property type="molecule type" value="Genomic_DNA"/>
</dbReference>
<dbReference type="AlphaFoldDB" id="A0AA39KZ12"/>
<protein>
    <recommendedName>
        <fullName evidence="4">Orcokinin</fullName>
    </recommendedName>
</protein>
<evidence type="ECO:0000256" key="1">
    <source>
        <dbReference type="SAM" id="SignalP"/>
    </source>
</evidence>
<name>A0AA39KZ12_MICHY</name>
<reference evidence="2" key="2">
    <citation type="submission" date="2023-03" db="EMBL/GenBank/DDBJ databases">
        <authorList>
            <person name="Inwood S.N."/>
            <person name="Skelly J.G."/>
            <person name="Guhlin J."/>
            <person name="Harrop T.W.R."/>
            <person name="Goldson S.G."/>
            <person name="Dearden P.K."/>
        </authorList>
    </citation>
    <scope>NUCLEOTIDE SEQUENCE</scope>
    <source>
        <strain evidence="2">Lincoln</strain>
        <tissue evidence="2">Whole body</tissue>
    </source>
</reference>